<comment type="caution">
    <text evidence="1">The sequence shown here is derived from an EMBL/GenBank/DDBJ whole genome shotgun (WGS) entry which is preliminary data.</text>
</comment>
<evidence type="ECO:0000313" key="1">
    <source>
        <dbReference type="EMBL" id="RRT72335.1"/>
    </source>
</evidence>
<accession>A0A427A7W6</accession>
<proteinExistence type="predicted"/>
<sequence length="186" mass="21147">MKMIVYSLVTPFGTYPDRVRGLEEPLVLDLEEDFYSSQVKGDWRWSRRRQFWRVNSSSRGSRESFPGLLDPKLFFIISFSTTSVSTAMYWFVCCSISSIIVGGCSINDYKNLVGRSPIRNAWIASEGSRDAVVGLKRELTKMLSSNSFASESKEEMNDGRSRLYHIRAGPLTIVRKAQHIRASKVS</sequence>
<organism evidence="1 2">
    <name type="scientific">Ensete ventricosum</name>
    <name type="common">Abyssinian banana</name>
    <name type="synonym">Musa ensete</name>
    <dbReference type="NCBI Taxonomy" id="4639"/>
    <lineage>
        <taxon>Eukaryota</taxon>
        <taxon>Viridiplantae</taxon>
        <taxon>Streptophyta</taxon>
        <taxon>Embryophyta</taxon>
        <taxon>Tracheophyta</taxon>
        <taxon>Spermatophyta</taxon>
        <taxon>Magnoliopsida</taxon>
        <taxon>Liliopsida</taxon>
        <taxon>Zingiberales</taxon>
        <taxon>Musaceae</taxon>
        <taxon>Ensete</taxon>
    </lineage>
</organism>
<gene>
    <name evidence="1" type="ORF">B296_00034658</name>
</gene>
<protein>
    <submittedName>
        <fullName evidence="1">Uncharacterized protein</fullName>
    </submittedName>
</protein>
<dbReference type="AlphaFoldDB" id="A0A427A7W6"/>
<reference evidence="1 2" key="1">
    <citation type="journal article" date="2014" name="Agronomy (Basel)">
        <title>A Draft Genome Sequence for Ensete ventricosum, the Drought-Tolerant Tree Against Hunger.</title>
        <authorList>
            <person name="Harrison J."/>
            <person name="Moore K.A."/>
            <person name="Paszkiewicz K."/>
            <person name="Jones T."/>
            <person name="Grant M."/>
            <person name="Ambacheew D."/>
            <person name="Muzemil S."/>
            <person name="Studholme D.J."/>
        </authorList>
    </citation>
    <scope>NUCLEOTIDE SEQUENCE [LARGE SCALE GENOMIC DNA]</scope>
</reference>
<name>A0A427A7W6_ENSVE</name>
<dbReference type="EMBL" id="AMZH03003435">
    <property type="protein sequence ID" value="RRT72335.1"/>
    <property type="molecule type" value="Genomic_DNA"/>
</dbReference>
<dbReference type="Proteomes" id="UP000287651">
    <property type="component" value="Unassembled WGS sequence"/>
</dbReference>
<evidence type="ECO:0000313" key="2">
    <source>
        <dbReference type="Proteomes" id="UP000287651"/>
    </source>
</evidence>